<proteinExistence type="predicted"/>
<evidence type="ECO:0000313" key="1">
    <source>
        <dbReference type="EMBL" id="KAL3952725.1"/>
    </source>
</evidence>
<sequence length="158" mass="17971">MVLRINCNAASKNGLDVSNLPSPNIPLLARISESIASRDRGMSEQRGRKRDEKPALSKRQQQNRQAQRTHREKKERYIKAVEDEVIRLTELYSVVCHENEELHIKVRQLGELLMSGSVNDSGDESTSISKSYSPWTNIFYDDNYSGPLAGPLRGQWTN</sequence>
<keyword evidence="2" id="KW-1185">Reference proteome</keyword>
<reference evidence="1" key="1">
    <citation type="submission" date="2024-12" db="EMBL/GenBank/DDBJ databases">
        <title>Comparative genomics and development of molecular markers within Purpureocillium lilacinum and among Purpureocillium species.</title>
        <authorList>
            <person name="Yeh Z.-Y."/>
            <person name="Ni N.-T."/>
            <person name="Lo P.-H."/>
            <person name="Mushyakhwo K."/>
            <person name="Lin C.-F."/>
            <person name="Nai Y.-S."/>
        </authorList>
    </citation>
    <scope>NUCLEOTIDE SEQUENCE</scope>
    <source>
        <strain evidence="1">NCHU-NPUST-175</strain>
    </source>
</reference>
<dbReference type="EMBL" id="JBGNUJ010000012">
    <property type="protein sequence ID" value="KAL3952725.1"/>
    <property type="molecule type" value="Genomic_DNA"/>
</dbReference>
<name>A0ACC4D8M2_PURLI</name>
<evidence type="ECO:0000313" key="2">
    <source>
        <dbReference type="Proteomes" id="UP001638806"/>
    </source>
</evidence>
<comment type="caution">
    <text evidence="1">The sequence shown here is derived from an EMBL/GenBank/DDBJ whole genome shotgun (WGS) entry which is preliminary data.</text>
</comment>
<dbReference type="Proteomes" id="UP001638806">
    <property type="component" value="Unassembled WGS sequence"/>
</dbReference>
<accession>A0ACC4D8M2</accession>
<protein>
    <submittedName>
        <fullName evidence="1">Uncharacterized protein</fullName>
    </submittedName>
</protein>
<gene>
    <name evidence="1" type="ORF">ACCO45_012668</name>
</gene>
<organism evidence="1 2">
    <name type="scientific">Purpureocillium lilacinum</name>
    <name type="common">Paecilomyces lilacinus</name>
    <dbReference type="NCBI Taxonomy" id="33203"/>
    <lineage>
        <taxon>Eukaryota</taxon>
        <taxon>Fungi</taxon>
        <taxon>Dikarya</taxon>
        <taxon>Ascomycota</taxon>
        <taxon>Pezizomycotina</taxon>
        <taxon>Sordariomycetes</taxon>
        <taxon>Hypocreomycetidae</taxon>
        <taxon>Hypocreales</taxon>
        <taxon>Ophiocordycipitaceae</taxon>
        <taxon>Purpureocillium</taxon>
    </lineage>
</organism>